<keyword evidence="1" id="KW-1133">Transmembrane helix</keyword>
<evidence type="ECO:0000313" key="2">
    <source>
        <dbReference type="EMBL" id="KAJ8039190.1"/>
    </source>
</evidence>
<sequence>MMLVNFLYLIVGQTDYNDTKKQSGNLNDRFDALALLIVGGSVYAFSKDISTLMESVCCIALVLTYFFFYDVLTTTSLWVVLMYGVLAGNALVAIKKLPAKSKD</sequence>
<evidence type="ECO:0000313" key="3">
    <source>
        <dbReference type="Proteomes" id="UP001152320"/>
    </source>
</evidence>
<feature type="transmembrane region" description="Helical" evidence="1">
    <location>
        <begin position="52"/>
        <end position="69"/>
    </location>
</feature>
<evidence type="ECO:0000256" key="1">
    <source>
        <dbReference type="SAM" id="Phobius"/>
    </source>
</evidence>
<gene>
    <name evidence="2" type="ORF">HOLleu_16829</name>
</gene>
<name>A0A9Q1C692_HOLLE</name>
<organism evidence="2 3">
    <name type="scientific">Holothuria leucospilota</name>
    <name type="common">Black long sea cucumber</name>
    <name type="synonym">Mertensiothuria leucospilota</name>
    <dbReference type="NCBI Taxonomy" id="206669"/>
    <lineage>
        <taxon>Eukaryota</taxon>
        <taxon>Metazoa</taxon>
        <taxon>Echinodermata</taxon>
        <taxon>Eleutherozoa</taxon>
        <taxon>Echinozoa</taxon>
        <taxon>Holothuroidea</taxon>
        <taxon>Aspidochirotacea</taxon>
        <taxon>Aspidochirotida</taxon>
        <taxon>Holothuriidae</taxon>
        <taxon>Holothuria</taxon>
    </lineage>
</organism>
<comment type="caution">
    <text evidence="2">The sequence shown here is derived from an EMBL/GenBank/DDBJ whole genome shotgun (WGS) entry which is preliminary data.</text>
</comment>
<dbReference type="AlphaFoldDB" id="A0A9Q1C692"/>
<keyword evidence="3" id="KW-1185">Reference proteome</keyword>
<keyword evidence="1" id="KW-0472">Membrane</keyword>
<feature type="transmembrane region" description="Helical" evidence="1">
    <location>
        <begin position="75"/>
        <end position="94"/>
    </location>
</feature>
<proteinExistence type="predicted"/>
<keyword evidence="1" id="KW-0812">Transmembrane</keyword>
<dbReference type="EMBL" id="JAIZAY010000007">
    <property type="protein sequence ID" value="KAJ8039190.1"/>
    <property type="molecule type" value="Genomic_DNA"/>
</dbReference>
<accession>A0A9Q1C692</accession>
<protein>
    <submittedName>
        <fullName evidence="2">Uncharacterized protein</fullName>
    </submittedName>
</protein>
<reference evidence="2" key="1">
    <citation type="submission" date="2021-10" db="EMBL/GenBank/DDBJ databases">
        <title>Tropical sea cucumber genome reveals ecological adaptation and Cuvierian tubules defense mechanism.</title>
        <authorList>
            <person name="Chen T."/>
        </authorList>
    </citation>
    <scope>NUCLEOTIDE SEQUENCE</scope>
    <source>
        <strain evidence="2">Nanhai2018</strain>
        <tissue evidence="2">Muscle</tissue>
    </source>
</reference>
<dbReference type="Proteomes" id="UP001152320">
    <property type="component" value="Chromosome 7"/>
</dbReference>